<feature type="domain" description="ABC transporter" evidence="9">
    <location>
        <begin position="3"/>
        <end position="245"/>
    </location>
</feature>
<gene>
    <name evidence="10" type="ORF">DCMF_22465</name>
</gene>
<dbReference type="RefSeq" id="WP_148136490.1">
    <property type="nucleotide sequence ID" value="NZ_CP017634.1"/>
</dbReference>
<dbReference type="GO" id="GO:0016887">
    <property type="term" value="F:ATP hydrolysis activity"/>
    <property type="evidence" value="ECO:0007669"/>
    <property type="project" value="InterPro"/>
</dbReference>
<dbReference type="Gene3D" id="3.40.50.300">
    <property type="entry name" value="P-loop containing nucleotide triphosphate hydrolases"/>
    <property type="match status" value="1"/>
</dbReference>
<organism evidence="10 11">
    <name type="scientific">Formimonas warabiya</name>
    <dbReference type="NCBI Taxonomy" id="1761012"/>
    <lineage>
        <taxon>Bacteria</taxon>
        <taxon>Bacillati</taxon>
        <taxon>Bacillota</taxon>
        <taxon>Clostridia</taxon>
        <taxon>Eubacteriales</taxon>
        <taxon>Peptococcaceae</taxon>
        <taxon>Candidatus Formimonas</taxon>
    </lineage>
</organism>
<dbReference type="NCBIfam" id="TIGR04521">
    <property type="entry name" value="ECF_ATPase_2"/>
    <property type="match status" value="1"/>
</dbReference>
<accession>A0A3G1KXH7</accession>
<proteinExistence type="inferred from homology"/>
<comment type="subunit">
    <text evidence="8">Forms a stable energy-coupling factor (ECF) transporter complex composed of 2 membrane-embedded substrate-binding proteins (S component), 2 ATP-binding proteins (A component) and 2 transmembrane proteins (T component).</text>
</comment>
<comment type="similarity">
    <text evidence="8">Belongs to the ABC transporter superfamily. Energy-coupling factor EcfA family.</text>
</comment>
<evidence type="ECO:0000313" key="11">
    <source>
        <dbReference type="Proteomes" id="UP000323521"/>
    </source>
</evidence>
<evidence type="ECO:0000256" key="1">
    <source>
        <dbReference type="ARBA" id="ARBA00004202"/>
    </source>
</evidence>
<dbReference type="KEGG" id="fwa:DCMF_22465"/>
<dbReference type="GO" id="GO:0043190">
    <property type="term" value="C:ATP-binding cassette (ABC) transporter complex"/>
    <property type="evidence" value="ECO:0007669"/>
    <property type="project" value="TreeGrafter"/>
</dbReference>
<keyword evidence="2 8" id="KW-0813">Transport</keyword>
<dbReference type="InterPro" id="IPR030946">
    <property type="entry name" value="EcfA2"/>
</dbReference>
<dbReference type="PROSITE" id="PS00211">
    <property type="entry name" value="ABC_TRANSPORTER_1"/>
    <property type="match status" value="1"/>
</dbReference>
<reference evidence="10 11" key="1">
    <citation type="submission" date="2016-10" db="EMBL/GenBank/DDBJ databases">
        <title>Complete Genome Sequence of Peptococcaceae strain DCMF.</title>
        <authorList>
            <person name="Edwards R.J."/>
            <person name="Holland S.I."/>
            <person name="Deshpande N.P."/>
            <person name="Wong Y.K."/>
            <person name="Ertan H."/>
            <person name="Manefield M."/>
            <person name="Russell T.L."/>
            <person name="Lee M.J."/>
        </authorList>
    </citation>
    <scope>NUCLEOTIDE SEQUENCE [LARGE SCALE GENOMIC DNA]</scope>
    <source>
        <strain evidence="10 11">DCMF</strain>
    </source>
</reference>
<keyword evidence="11" id="KW-1185">Reference proteome</keyword>
<dbReference type="InterPro" id="IPR003439">
    <property type="entry name" value="ABC_transporter-like_ATP-bd"/>
</dbReference>
<dbReference type="InterPro" id="IPR017871">
    <property type="entry name" value="ABC_transporter-like_CS"/>
</dbReference>
<dbReference type="InterPro" id="IPR003593">
    <property type="entry name" value="AAA+_ATPase"/>
</dbReference>
<dbReference type="EC" id="7.-.-.-" evidence="8"/>
<dbReference type="InterPro" id="IPR015856">
    <property type="entry name" value="ABC_transpr_CbiO/EcfA_su"/>
</dbReference>
<sequence>MSIEIKDLSYIYLPGTPYEKTALKKINMHIGKGEFIGLIGHTGSGKSTLAQHLNGLLKPTQGSISIDGVSLWEKKKPPADLCRKVGLVFQYPEHQLFAETVYEDVAFGPRNLDIPEAELPSLVRQSLEWVGLSYEEFKDRSPFALSGGQKRRVAMAGVLAMQSDVLVLDEPTAGLDPAGRKEMISLVKQLYQKYDRTVVWISHNMDEIARLVNRLIVMYRGKIYLDGAPREVFAREQELKNIGLDIPAAAAVVRRLKERGKPVPGRAITIDEAFQEISQWMGGNR</sequence>
<evidence type="ECO:0000256" key="5">
    <source>
        <dbReference type="ARBA" id="ARBA00022840"/>
    </source>
</evidence>
<name>A0A3G1KXH7_FORW1</name>
<evidence type="ECO:0000313" key="10">
    <source>
        <dbReference type="EMBL" id="ATW27142.1"/>
    </source>
</evidence>
<dbReference type="InterPro" id="IPR050095">
    <property type="entry name" value="ECF_ABC_transporter_ATP-bd"/>
</dbReference>
<dbReference type="SMART" id="SM00382">
    <property type="entry name" value="AAA"/>
    <property type="match status" value="1"/>
</dbReference>
<evidence type="ECO:0000256" key="8">
    <source>
        <dbReference type="RuleBase" id="RU365104"/>
    </source>
</evidence>
<dbReference type="AlphaFoldDB" id="A0A3G1KXH7"/>
<dbReference type="OrthoDB" id="9784332at2"/>
<dbReference type="PANTHER" id="PTHR43553:SF27">
    <property type="entry name" value="ENERGY-COUPLING FACTOR TRANSPORTER ATP-BINDING PROTEIN ECFA2"/>
    <property type="match status" value="1"/>
</dbReference>
<keyword evidence="5 8" id="KW-0067">ATP-binding</keyword>
<evidence type="ECO:0000256" key="4">
    <source>
        <dbReference type="ARBA" id="ARBA00022741"/>
    </source>
</evidence>
<comment type="subcellular location">
    <subcellularLocation>
        <location evidence="1 8">Cell membrane</location>
        <topology evidence="1 8">Peripheral membrane protein</topology>
    </subcellularLocation>
</comment>
<evidence type="ECO:0000256" key="6">
    <source>
        <dbReference type="ARBA" id="ARBA00022967"/>
    </source>
</evidence>
<dbReference type="Pfam" id="PF00005">
    <property type="entry name" value="ABC_tran"/>
    <property type="match status" value="1"/>
</dbReference>
<comment type="function">
    <text evidence="8">ATP-binding (A) component of a common energy-coupling factor (ECF) ABC-transporter complex.</text>
</comment>
<dbReference type="GO" id="GO:0042626">
    <property type="term" value="F:ATPase-coupled transmembrane transporter activity"/>
    <property type="evidence" value="ECO:0007669"/>
    <property type="project" value="TreeGrafter"/>
</dbReference>
<evidence type="ECO:0000259" key="9">
    <source>
        <dbReference type="PROSITE" id="PS50893"/>
    </source>
</evidence>
<dbReference type="CDD" id="cd03225">
    <property type="entry name" value="ABC_cobalt_CbiO_domain1"/>
    <property type="match status" value="1"/>
</dbReference>
<dbReference type="InterPro" id="IPR027417">
    <property type="entry name" value="P-loop_NTPase"/>
</dbReference>
<dbReference type="SUPFAM" id="SSF52540">
    <property type="entry name" value="P-loop containing nucleoside triphosphate hydrolases"/>
    <property type="match status" value="1"/>
</dbReference>
<keyword evidence="6" id="KW-1278">Translocase</keyword>
<keyword evidence="3 8" id="KW-1003">Cell membrane</keyword>
<dbReference type="PANTHER" id="PTHR43553">
    <property type="entry name" value="HEAVY METAL TRANSPORTER"/>
    <property type="match status" value="1"/>
</dbReference>
<evidence type="ECO:0000256" key="3">
    <source>
        <dbReference type="ARBA" id="ARBA00022475"/>
    </source>
</evidence>
<keyword evidence="7 8" id="KW-0472">Membrane</keyword>
<dbReference type="Proteomes" id="UP000323521">
    <property type="component" value="Chromosome"/>
</dbReference>
<dbReference type="GO" id="GO:0005524">
    <property type="term" value="F:ATP binding"/>
    <property type="evidence" value="ECO:0007669"/>
    <property type="project" value="UniProtKB-UniRule"/>
</dbReference>
<dbReference type="PROSITE" id="PS50893">
    <property type="entry name" value="ABC_TRANSPORTER_2"/>
    <property type="match status" value="1"/>
</dbReference>
<evidence type="ECO:0000256" key="2">
    <source>
        <dbReference type="ARBA" id="ARBA00022448"/>
    </source>
</evidence>
<evidence type="ECO:0000256" key="7">
    <source>
        <dbReference type="ARBA" id="ARBA00023136"/>
    </source>
</evidence>
<dbReference type="FunFam" id="3.40.50.300:FF:000224">
    <property type="entry name" value="Energy-coupling factor transporter ATP-binding protein EcfA"/>
    <property type="match status" value="1"/>
</dbReference>
<keyword evidence="4 8" id="KW-0547">Nucleotide-binding</keyword>
<protein>
    <recommendedName>
        <fullName evidence="8">Energy-coupling factor transporter ATP-binding protein EcfA2</fullName>
        <ecNumber evidence="8">7.-.-.-</ecNumber>
    </recommendedName>
</protein>
<dbReference type="EMBL" id="CP017634">
    <property type="protein sequence ID" value="ATW27142.1"/>
    <property type="molecule type" value="Genomic_DNA"/>
</dbReference>